<keyword evidence="2 4" id="KW-0863">Zinc-finger</keyword>
<dbReference type="InterPro" id="IPR002893">
    <property type="entry name" value="Znf_MYND"/>
</dbReference>
<evidence type="ECO:0000259" key="5">
    <source>
        <dbReference type="PROSITE" id="PS50865"/>
    </source>
</evidence>
<dbReference type="GO" id="GO:0008270">
    <property type="term" value="F:zinc ion binding"/>
    <property type="evidence" value="ECO:0007669"/>
    <property type="project" value="UniProtKB-KW"/>
</dbReference>
<organism evidence="6 7">
    <name type="scientific">Synchytrium microbalum</name>
    <dbReference type="NCBI Taxonomy" id="1806994"/>
    <lineage>
        <taxon>Eukaryota</taxon>
        <taxon>Fungi</taxon>
        <taxon>Fungi incertae sedis</taxon>
        <taxon>Chytridiomycota</taxon>
        <taxon>Chytridiomycota incertae sedis</taxon>
        <taxon>Chytridiomycetes</taxon>
        <taxon>Synchytriales</taxon>
        <taxon>Synchytriaceae</taxon>
        <taxon>Synchytrium</taxon>
    </lineage>
</organism>
<dbReference type="Gene3D" id="6.10.140.2220">
    <property type="match status" value="1"/>
</dbReference>
<dbReference type="Pfam" id="PF01753">
    <property type="entry name" value="zf-MYND"/>
    <property type="match status" value="1"/>
</dbReference>
<sequence>MTVQLGFLEQVNPGSLKPDIADFPSKVGGQPLWLNPHHILPAERASCGTCRNPMVLLLQIYTPEKEPAEAYHRCIYMFCCKNGACHRRDWRNSFKVFRCQLPQVNDYYDEKHQVVGDRAKQCKVCGLAGPKQCSKCHEASYCGKEHQVFHWTQGLHKSQCGQQQQNTKVLEDDERVLRNYLLSEYEMVIEDEPDVAIKKLRDGMNRVEVNNSSDQQGSLAMVPFGQEEYDESEVGVDRAFLKFQKRITFEPEQVLRYCRVTPSALDPIPPLWPSELDLPTSQHIKQCPKCQSPRAFEFQVMPQLLNHFDINHLDVNALDWGTLAVYTCSKNCVIGDEYAEEFVWRQMYSDHGVADQFKQNRNDKYSREQ</sequence>
<dbReference type="SUPFAM" id="SSF144232">
    <property type="entry name" value="HIT/MYND zinc finger-like"/>
    <property type="match status" value="1"/>
</dbReference>
<dbReference type="GeneID" id="42004566"/>
<feature type="domain" description="MYND-type" evidence="5">
    <location>
        <begin position="122"/>
        <end position="160"/>
    </location>
</feature>
<reference evidence="6 7" key="1">
    <citation type="journal article" date="2019" name="Sci. Rep.">
        <title>Comparative genomics of chytrid fungi reveal insights into the obligate biotrophic and pathogenic lifestyle of Synchytrium endobioticum.</title>
        <authorList>
            <person name="van de Vossenberg B.T.L.H."/>
            <person name="Warris S."/>
            <person name="Nguyen H.D.T."/>
            <person name="van Gent-Pelzer M.P.E."/>
            <person name="Joly D.L."/>
            <person name="van de Geest H.C."/>
            <person name="Bonants P.J.M."/>
            <person name="Smith D.S."/>
            <person name="Levesque C.A."/>
            <person name="van der Lee T.A.J."/>
        </authorList>
    </citation>
    <scope>NUCLEOTIDE SEQUENCE [LARGE SCALE GENOMIC DNA]</scope>
    <source>
        <strain evidence="6 7">JEL517</strain>
    </source>
</reference>
<dbReference type="PANTHER" id="PTHR12298">
    <property type="entry name" value="PCDC2 PROGRAMMED CELL DEATH PROTEIN 2 -RELATED"/>
    <property type="match status" value="1"/>
</dbReference>
<dbReference type="STRING" id="1806994.A0A507C744"/>
<evidence type="ECO:0000256" key="1">
    <source>
        <dbReference type="ARBA" id="ARBA00022723"/>
    </source>
</evidence>
<evidence type="ECO:0000256" key="2">
    <source>
        <dbReference type="ARBA" id="ARBA00022771"/>
    </source>
</evidence>
<proteinExistence type="predicted"/>
<dbReference type="PROSITE" id="PS50865">
    <property type="entry name" value="ZF_MYND_2"/>
    <property type="match status" value="1"/>
</dbReference>
<dbReference type="Proteomes" id="UP000319731">
    <property type="component" value="Unassembled WGS sequence"/>
</dbReference>
<evidence type="ECO:0000313" key="6">
    <source>
        <dbReference type="EMBL" id="TPX33816.1"/>
    </source>
</evidence>
<keyword evidence="3" id="KW-0862">Zinc</keyword>
<dbReference type="Pfam" id="PF04194">
    <property type="entry name" value="PDCD2_C"/>
    <property type="match status" value="1"/>
</dbReference>
<dbReference type="PANTHER" id="PTHR12298:SF4">
    <property type="entry name" value="PROGRAMMED CELL DEATH PROTEIN 2"/>
    <property type="match status" value="1"/>
</dbReference>
<protein>
    <recommendedName>
        <fullName evidence="5">MYND-type domain-containing protein</fullName>
    </recommendedName>
</protein>
<dbReference type="InterPro" id="IPR007320">
    <property type="entry name" value="PDCD2_C"/>
</dbReference>
<dbReference type="AlphaFoldDB" id="A0A507C744"/>
<evidence type="ECO:0000313" key="7">
    <source>
        <dbReference type="Proteomes" id="UP000319731"/>
    </source>
</evidence>
<dbReference type="EMBL" id="QEAO01000017">
    <property type="protein sequence ID" value="TPX33816.1"/>
    <property type="molecule type" value="Genomic_DNA"/>
</dbReference>
<dbReference type="PROSITE" id="PS01360">
    <property type="entry name" value="ZF_MYND_1"/>
    <property type="match status" value="1"/>
</dbReference>
<name>A0A507C744_9FUNG</name>
<evidence type="ECO:0000256" key="4">
    <source>
        <dbReference type="PROSITE-ProRule" id="PRU00134"/>
    </source>
</evidence>
<gene>
    <name evidence="6" type="ORF">SmJEL517_g03341</name>
</gene>
<keyword evidence="1" id="KW-0479">Metal-binding</keyword>
<dbReference type="OrthoDB" id="443682at2759"/>
<dbReference type="RefSeq" id="XP_031024700.1">
    <property type="nucleotide sequence ID" value="XM_031169269.1"/>
</dbReference>
<accession>A0A507C744</accession>
<evidence type="ECO:0000256" key="3">
    <source>
        <dbReference type="ARBA" id="ARBA00022833"/>
    </source>
</evidence>
<dbReference type="GO" id="GO:0005634">
    <property type="term" value="C:nucleus"/>
    <property type="evidence" value="ECO:0007669"/>
    <property type="project" value="TreeGrafter"/>
</dbReference>
<keyword evidence="7" id="KW-1185">Reference proteome</keyword>
<comment type="caution">
    <text evidence="6">The sequence shown here is derived from an EMBL/GenBank/DDBJ whole genome shotgun (WGS) entry which is preliminary data.</text>
</comment>
<dbReference type="GO" id="GO:0005737">
    <property type="term" value="C:cytoplasm"/>
    <property type="evidence" value="ECO:0007669"/>
    <property type="project" value="InterPro"/>
</dbReference>